<reference evidence="2" key="1">
    <citation type="journal article" date="2016" name="Nature">
        <title>Genome evolution in the allotetraploid frog Xenopus laevis.</title>
        <authorList>
            <person name="Session A.M."/>
            <person name="Uno Y."/>
            <person name="Kwon T."/>
            <person name="Chapman J.A."/>
            <person name="Toyoda A."/>
            <person name="Takahashi S."/>
            <person name="Fukui A."/>
            <person name="Hikosaka A."/>
            <person name="Suzuki A."/>
            <person name="Kondo M."/>
            <person name="van Heeringen S.J."/>
            <person name="Quigley I."/>
            <person name="Heinz S."/>
            <person name="Ogino H."/>
            <person name="Ochi H."/>
            <person name="Hellsten U."/>
            <person name="Lyons J.B."/>
            <person name="Simakov O."/>
            <person name="Putnam N."/>
            <person name="Stites J."/>
            <person name="Kuroki Y."/>
            <person name="Tanaka T."/>
            <person name="Michiue T."/>
            <person name="Watanabe M."/>
            <person name="Bogdanovic O."/>
            <person name="Lister R."/>
            <person name="Georgiou G."/>
            <person name="Paranjpe S.S."/>
            <person name="van Kruijsbergen I."/>
            <person name="Shu S."/>
            <person name="Carlson J."/>
            <person name="Kinoshita T."/>
            <person name="Ohta Y."/>
            <person name="Mawaribuchi S."/>
            <person name="Jenkins J."/>
            <person name="Grimwood J."/>
            <person name="Schmutz J."/>
            <person name="Mitros T."/>
            <person name="Mozaffari S.V."/>
            <person name="Suzuki Y."/>
            <person name="Haramoto Y."/>
            <person name="Yamamoto T.S."/>
            <person name="Takagi C."/>
            <person name="Heald R."/>
            <person name="Miller K."/>
            <person name="Haudenschild C."/>
            <person name="Kitzman J."/>
            <person name="Nakayama T."/>
            <person name="Izutsu Y."/>
            <person name="Robert J."/>
            <person name="Fortriede J."/>
            <person name="Burns K."/>
            <person name="Lotay V."/>
            <person name="Karimi K."/>
            <person name="Yasuoka Y."/>
            <person name="Dichmann D.S."/>
            <person name="Flajnik M.F."/>
            <person name="Houston D.W."/>
            <person name="Shendure J."/>
            <person name="DuPasquier L."/>
            <person name="Vize P.D."/>
            <person name="Zorn A.M."/>
            <person name="Ito M."/>
            <person name="Marcotte E.M."/>
            <person name="Wallingford J.B."/>
            <person name="Ito Y."/>
            <person name="Asashima M."/>
            <person name="Ueno N."/>
            <person name="Matsuda Y."/>
            <person name="Veenstra G.J."/>
            <person name="Fujiyama A."/>
            <person name="Harland R.M."/>
            <person name="Taira M."/>
            <person name="Rokhsar D.S."/>
        </authorList>
    </citation>
    <scope>NUCLEOTIDE SEQUENCE [LARGE SCALE GENOMIC DNA]</scope>
    <source>
        <strain evidence="2">J</strain>
    </source>
</reference>
<sequence>MTLNPLTDSSSGKTNISYRGLKEVKKRVVRDAVDKDFTTADISNSILSDHLPVISKFLIPKTLKAEFTWRLNELHTESRKQQIQTWIDLTLQTNNVAETSPATIWETMKCVLKCRLIALGSKLKKEKDKEISTLVKEITALEQSHKENIAQKTLVTLESKRLQLRAPEST</sequence>
<dbReference type="Proteomes" id="UP000694892">
    <property type="component" value="Chromosome 3L"/>
</dbReference>
<organism evidence="1 2">
    <name type="scientific">Xenopus laevis</name>
    <name type="common">African clawed frog</name>
    <dbReference type="NCBI Taxonomy" id="8355"/>
    <lineage>
        <taxon>Eukaryota</taxon>
        <taxon>Metazoa</taxon>
        <taxon>Chordata</taxon>
        <taxon>Craniata</taxon>
        <taxon>Vertebrata</taxon>
        <taxon>Euteleostomi</taxon>
        <taxon>Amphibia</taxon>
        <taxon>Batrachia</taxon>
        <taxon>Anura</taxon>
        <taxon>Pipoidea</taxon>
        <taxon>Pipidae</taxon>
        <taxon>Xenopodinae</taxon>
        <taxon>Xenopus</taxon>
        <taxon>Xenopus</taxon>
    </lineage>
</organism>
<dbReference type="AlphaFoldDB" id="A0A974DEH3"/>
<gene>
    <name evidence="1" type="ORF">XELAEV_18018821mg</name>
</gene>
<name>A0A974DEH3_XENLA</name>
<protein>
    <submittedName>
        <fullName evidence="1">Uncharacterized protein</fullName>
    </submittedName>
</protein>
<evidence type="ECO:0000313" key="1">
    <source>
        <dbReference type="EMBL" id="OCT90208.1"/>
    </source>
</evidence>
<evidence type="ECO:0000313" key="2">
    <source>
        <dbReference type="Proteomes" id="UP000694892"/>
    </source>
</evidence>
<accession>A0A974DEH3</accession>
<proteinExistence type="predicted"/>
<dbReference type="EMBL" id="CM004470">
    <property type="protein sequence ID" value="OCT90208.1"/>
    <property type="molecule type" value="Genomic_DNA"/>
</dbReference>